<reference evidence="2 3" key="1">
    <citation type="submission" date="2020-08" db="EMBL/GenBank/DDBJ databases">
        <title>Genomic Encyclopedia of Type Strains, Phase IV (KMG-V): Genome sequencing to study the core and pangenomes of soil and plant-associated prokaryotes.</title>
        <authorList>
            <person name="Whitman W."/>
        </authorList>
    </citation>
    <scope>NUCLEOTIDE SEQUENCE [LARGE SCALE GENOMIC DNA]</scope>
    <source>
        <strain evidence="2 3">SEMIA 4064</strain>
    </source>
</reference>
<dbReference type="Pfam" id="PF13474">
    <property type="entry name" value="SnoaL_3"/>
    <property type="match status" value="1"/>
</dbReference>
<dbReference type="RefSeq" id="WP_183939899.1">
    <property type="nucleotide sequence ID" value="NZ_JACHBI010000013.1"/>
</dbReference>
<accession>A0A7W8XVY8</accession>
<keyword evidence="3" id="KW-1185">Reference proteome</keyword>
<dbReference type="AlphaFoldDB" id="A0A7W8XVY8"/>
<dbReference type="EMBL" id="JACHBI010000013">
    <property type="protein sequence ID" value="MBB5576595.1"/>
    <property type="molecule type" value="Genomic_DNA"/>
</dbReference>
<feature type="domain" description="SnoaL-like" evidence="1">
    <location>
        <begin position="19"/>
        <end position="123"/>
    </location>
</feature>
<dbReference type="Gene3D" id="3.10.450.50">
    <property type="match status" value="1"/>
</dbReference>
<dbReference type="SUPFAM" id="SSF54427">
    <property type="entry name" value="NTF2-like"/>
    <property type="match status" value="1"/>
</dbReference>
<sequence length="125" mass="14542">METHPIVRLEQAALQRWCTGDPSGFLELSAPDVTYFDPFLSERLDGLDKLTAYYESIRGKIFAPKYEMIEPCVQKVGDGAILTFRFNSYSSSEGAQMRWNCTEVYWRTEGTWRILQTHWSFTARE</sequence>
<protein>
    <submittedName>
        <fullName evidence="2">Uncharacterized protein (TIGR02246 family)</fullName>
    </submittedName>
</protein>
<dbReference type="InterPro" id="IPR037401">
    <property type="entry name" value="SnoaL-like"/>
</dbReference>
<organism evidence="2 3">
    <name type="scientific">Rhizobium paranaense</name>
    <dbReference type="NCBI Taxonomy" id="1650438"/>
    <lineage>
        <taxon>Bacteria</taxon>
        <taxon>Pseudomonadati</taxon>
        <taxon>Pseudomonadota</taxon>
        <taxon>Alphaproteobacteria</taxon>
        <taxon>Hyphomicrobiales</taxon>
        <taxon>Rhizobiaceae</taxon>
        <taxon>Rhizobium/Agrobacterium group</taxon>
        <taxon>Rhizobium</taxon>
    </lineage>
</organism>
<proteinExistence type="predicted"/>
<gene>
    <name evidence="2" type="ORF">GGD50_005240</name>
</gene>
<evidence type="ECO:0000313" key="3">
    <source>
        <dbReference type="Proteomes" id="UP000549882"/>
    </source>
</evidence>
<comment type="caution">
    <text evidence="2">The sequence shown here is derived from an EMBL/GenBank/DDBJ whole genome shotgun (WGS) entry which is preliminary data.</text>
</comment>
<dbReference type="Proteomes" id="UP000549882">
    <property type="component" value="Unassembled WGS sequence"/>
</dbReference>
<dbReference type="InterPro" id="IPR032710">
    <property type="entry name" value="NTF2-like_dom_sf"/>
</dbReference>
<name>A0A7W8XVY8_9HYPH</name>
<evidence type="ECO:0000313" key="2">
    <source>
        <dbReference type="EMBL" id="MBB5576595.1"/>
    </source>
</evidence>
<evidence type="ECO:0000259" key="1">
    <source>
        <dbReference type="Pfam" id="PF13474"/>
    </source>
</evidence>